<dbReference type="Gene3D" id="3.40.50.300">
    <property type="entry name" value="P-loop containing nucleotide triphosphate hydrolases"/>
    <property type="match status" value="1"/>
</dbReference>
<sequence length="253" mass="28565">MKIYVYSIPKSGTYFIADFLGRVGFTNTGYHVMANYFLDTHSVDLAVNASTPAAVMKSASFVQTLRLVPPRGVAFGHFPAPYLPDLIPRYTFICAYRHPRKTLLSEFVDFRFRRTDIDWLASDAVSSDQDAFCLYLERHGPSHMRIFSEMLGVATLVQDELFVHMDPQRFHFVNFDHVLADSKAMTQLGRRLGVSADDARRAYAETLSAETKTKATNIGIDRNALWSPAAERAYRDLGAEAYVKRGKSLGWAF</sequence>
<dbReference type="InterPro" id="IPR027417">
    <property type="entry name" value="P-loop_NTPase"/>
</dbReference>
<dbReference type="Proteomes" id="UP001652564">
    <property type="component" value="Unassembled WGS sequence"/>
</dbReference>
<comment type="caution">
    <text evidence="1">The sequence shown here is derived from an EMBL/GenBank/DDBJ whole genome shotgun (WGS) entry which is preliminary data.</text>
</comment>
<dbReference type="SUPFAM" id="SSF52540">
    <property type="entry name" value="P-loop containing nucleoside triphosphate hydrolases"/>
    <property type="match status" value="1"/>
</dbReference>
<protein>
    <recommendedName>
        <fullName evidence="3">Sulfotransferase family protein</fullName>
    </recommendedName>
</protein>
<evidence type="ECO:0008006" key="3">
    <source>
        <dbReference type="Google" id="ProtNLM"/>
    </source>
</evidence>
<organism evidence="1 2">
    <name type="scientific">Albidovulum litorale</name>
    <dbReference type="NCBI Taxonomy" id="2984134"/>
    <lineage>
        <taxon>Bacteria</taxon>
        <taxon>Pseudomonadati</taxon>
        <taxon>Pseudomonadota</taxon>
        <taxon>Alphaproteobacteria</taxon>
        <taxon>Rhodobacterales</taxon>
        <taxon>Paracoccaceae</taxon>
        <taxon>Albidovulum</taxon>
    </lineage>
</organism>
<dbReference type="RefSeq" id="WP_263741879.1">
    <property type="nucleotide sequence ID" value="NZ_JAOWKZ010000007.1"/>
</dbReference>
<proteinExistence type="predicted"/>
<evidence type="ECO:0000313" key="1">
    <source>
        <dbReference type="EMBL" id="MCV2874598.1"/>
    </source>
</evidence>
<dbReference type="EMBL" id="JAOWKZ010000007">
    <property type="protein sequence ID" value="MCV2874598.1"/>
    <property type="molecule type" value="Genomic_DNA"/>
</dbReference>
<reference evidence="1 2" key="1">
    <citation type="submission" date="2022-10" db="EMBL/GenBank/DDBJ databases">
        <title>Defluviimonas sp. nov., isolated from ocean surface sediments.</title>
        <authorList>
            <person name="He W."/>
            <person name="Wang L."/>
            <person name="Zhang D.-F."/>
        </authorList>
    </citation>
    <scope>NUCLEOTIDE SEQUENCE [LARGE SCALE GENOMIC DNA]</scope>
    <source>
        <strain evidence="1 2">WL0050</strain>
    </source>
</reference>
<gene>
    <name evidence="1" type="ORF">OEZ71_20050</name>
</gene>
<name>A0ABT2ZTW3_9RHOB</name>
<keyword evidence="2" id="KW-1185">Reference proteome</keyword>
<evidence type="ECO:0000313" key="2">
    <source>
        <dbReference type="Proteomes" id="UP001652564"/>
    </source>
</evidence>
<accession>A0ABT2ZTW3</accession>